<feature type="compositionally biased region" description="Low complexity" evidence="1">
    <location>
        <begin position="119"/>
        <end position="134"/>
    </location>
</feature>
<sequence>MESQLGDTTTKCRPFYDTFDASRIFLCRNLVDFINGLWFFIFLTLLLWAIGTPVGLNLITIQTRLNAMQRAQARSKNKQRRSDRSDRDDDRGRRGDSRGRQKQRTTSSAKREQQRERSTSSTARARATRPPLRRTATEETLDIADDDSTPSRQTQQQQQPQHQLRRQESEQRELERERMRDRDREREPRSRERELSRGREMVTINTPVRSRQQLQRDDDNWGSSSAPSRANSNERDSSQSRKNINIWQSRNKVKPPLRRQGTEEFDFEDTQQDSGWRSKNSASPEQQRQPDNRRLQSDNRNQLRAKPKLRGSNVDRSGSELIRRPVTPVLSVNPDIPAAVPMPRTPMRLRNKVSLTARAVQDIINKRSQRLQRTGTDEFDLDESDMYGTGAHLDADAVAAARRTPPRGAPPPPPPPAAGMNRFYQRY</sequence>
<reference evidence="3 4" key="1">
    <citation type="journal article" date="2007" name="Nature">
        <title>Evolution of genes and genomes on the Drosophila phylogeny.</title>
        <authorList>
            <consortium name="Drosophila 12 Genomes Consortium"/>
            <person name="Clark A.G."/>
            <person name="Eisen M.B."/>
            <person name="Smith D.R."/>
            <person name="Bergman C.M."/>
            <person name="Oliver B."/>
            <person name="Markow T.A."/>
            <person name="Kaufman T.C."/>
            <person name="Kellis M."/>
            <person name="Gelbart W."/>
            <person name="Iyer V.N."/>
            <person name="Pollard D.A."/>
            <person name="Sackton T.B."/>
            <person name="Larracuente A.M."/>
            <person name="Singh N.D."/>
            <person name="Abad J.P."/>
            <person name="Abt D.N."/>
            <person name="Adryan B."/>
            <person name="Aguade M."/>
            <person name="Akashi H."/>
            <person name="Anderson W.W."/>
            <person name="Aquadro C.F."/>
            <person name="Ardell D.H."/>
            <person name="Arguello R."/>
            <person name="Artieri C.G."/>
            <person name="Barbash D.A."/>
            <person name="Barker D."/>
            <person name="Barsanti P."/>
            <person name="Batterham P."/>
            <person name="Batzoglou S."/>
            <person name="Begun D."/>
            <person name="Bhutkar A."/>
            <person name="Blanco E."/>
            <person name="Bosak S.A."/>
            <person name="Bradley R.K."/>
            <person name="Brand A.D."/>
            <person name="Brent M.R."/>
            <person name="Brooks A.N."/>
            <person name="Brown R.H."/>
            <person name="Butlin R.K."/>
            <person name="Caggese C."/>
            <person name="Calvi B.R."/>
            <person name="Bernardo de Carvalho A."/>
            <person name="Caspi A."/>
            <person name="Castrezana S."/>
            <person name="Celniker S.E."/>
            <person name="Chang J.L."/>
            <person name="Chapple C."/>
            <person name="Chatterji S."/>
            <person name="Chinwalla A."/>
            <person name="Civetta A."/>
            <person name="Clifton S.W."/>
            <person name="Comeron J.M."/>
            <person name="Costello J.C."/>
            <person name="Coyne J.A."/>
            <person name="Daub J."/>
            <person name="David R.G."/>
            <person name="Delcher A.L."/>
            <person name="Delehaunty K."/>
            <person name="Do C.B."/>
            <person name="Ebling H."/>
            <person name="Edwards K."/>
            <person name="Eickbush T."/>
            <person name="Evans J.D."/>
            <person name="Filipski A."/>
            <person name="Findeiss S."/>
            <person name="Freyhult E."/>
            <person name="Fulton L."/>
            <person name="Fulton R."/>
            <person name="Garcia A.C."/>
            <person name="Gardiner A."/>
            <person name="Garfield D.A."/>
            <person name="Garvin B.E."/>
            <person name="Gibson G."/>
            <person name="Gilbert D."/>
            <person name="Gnerre S."/>
            <person name="Godfrey J."/>
            <person name="Good R."/>
            <person name="Gotea V."/>
            <person name="Gravely B."/>
            <person name="Greenberg A.J."/>
            <person name="Griffiths-Jones S."/>
            <person name="Gross S."/>
            <person name="Guigo R."/>
            <person name="Gustafson E.A."/>
            <person name="Haerty W."/>
            <person name="Hahn M.W."/>
            <person name="Halligan D.L."/>
            <person name="Halpern A.L."/>
            <person name="Halter G.M."/>
            <person name="Han M.V."/>
            <person name="Heger A."/>
            <person name="Hillier L."/>
            <person name="Hinrichs A.S."/>
            <person name="Holmes I."/>
            <person name="Hoskins R.A."/>
            <person name="Hubisz M.J."/>
            <person name="Hultmark D."/>
            <person name="Huntley M.A."/>
            <person name="Jaffe D.B."/>
            <person name="Jagadeeshan S."/>
            <person name="Jeck W.R."/>
            <person name="Johnson J."/>
            <person name="Jones C.D."/>
            <person name="Jordan W.C."/>
            <person name="Karpen G.H."/>
            <person name="Kataoka E."/>
            <person name="Keightley P.D."/>
            <person name="Kheradpour P."/>
            <person name="Kirkness E.F."/>
            <person name="Koerich L.B."/>
            <person name="Kristiansen K."/>
            <person name="Kudrna D."/>
            <person name="Kulathinal R.J."/>
            <person name="Kumar S."/>
            <person name="Kwok R."/>
            <person name="Lander E."/>
            <person name="Langley C.H."/>
            <person name="Lapoint R."/>
            <person name="Lazzaro B.P."/>
            <person name="Lee S.J."/>
            <person name="Levesque L."/>
            <person name="Li R."/>
            <person name="Lin C.F."/>
            <person name="Lin M.F."/>
            <person name="Lindblad-Toh K."/>
            <person name="Llopart A."/>
            <person name="Long M."/>
            <person name="Low L."/>
            <person name="Lozovsky E."/>
            <person name="Lu J."/>
            <person name="Luo M."/>
            <person name="Machado C.A."/>
            <person name="Makalowski W."/>
            <person name="Marzo M."/>
            <person name="Matsuda M."/>
            <person name="Matzkin L."/>
            <person name="McAllister B."/>
            <person name="McBride C.S."/>
            <person name="McKernan B."/>
            <person name="McKernan K."/>
            <person name="Mendez-Lago M."/>
            <person name="Minx P."/>
            <person name="Mollenhauer M.U."/>
            <person name="Montooth K."/>
            <person name="Mount S.M."/>
            <person name="Mu X."/>
            <person name="Myers E."/>
            <person name="Negre B."/>
            <person name="Newfeld S."/>
            <person name="Nielsen R."/>
            <person name="Noor M.A."/>
            <person name="O'Grady P."/>
            <person name="Pachter L."/>
            <person name="Papaceit M."/>
            <person name="Parisi M.J."/>
            <person name="Parisi M."/>
            <person name="Parts L."/>
            <person name="Pedersen J.S."/>
            <person name="Pesole G."/>
            <person name="Phillippy A.M."/>
            <person name="Ponting C.P."/>
            <person name="Pop M."/>
            <person name="Porcelli D."/>
            <person name="Powell J.R."/>
            <person name="Prohaska S."/>
            <person name="Pruitt K."/>
            <person name="Puig M."/>
            <person name="Quesneville H."/>
            <person name="Ram K.R."/>
            <person name="Rand D."/>
            <person name="Rasmussen M.D."/>
            <person name="Reed L.K."/>
            <person name="Reenan R."/>
            <person name="Reily A."/>
            <person name="Remington K.A."/>
            <person name="Rieger T.T."/>
            <person name="Ritchie M.G."/>
            <person name="Robin C."/>
            <person name="Rogers Y.H."/>
            <person name="Rohde C."/>
            <person name="Rozas J."/>
            <person name="Rubenfield M.J."/>
            <person name="Ruiz A."/>
            <person name="Russo S."/>
            <person name="Salzberg S.L."/>
            <person name="Sanchez-Gracia A."/>
            <person name="Saranga D.J."/>
            <person name="Sato H."/>
            <person name="Schaeffer S.W."/>
            <person name="Schatz M.C."/>
            <person name="Schlenke T."/>
            <person name="Schwartz R."/>
            <person name="Segarra C."/>
            <person name="Singh R.S."/>
            <person name="Sirot L."/>
            <person name="Sirota M."/>
            <person name="Sisneros N.B."/>
            <person name="Smith C.D."/>
            <person name="Smith T.F."/>
            <person name="Spieth J."/>
            <person name="Stage D.E."/>
            <person name="Stark A."/>
            <person name="Stephan W."/>
            <person name="Strausberg R.L."/>
            <person name="Strempel S."/>
            <person name="Sturgill D."/>
            <person name="Sutton G."/>
            <person name="Sutton G.G."/>
            <person name="Tao W."/>
            <person name="Teichmann S."/>
            <person name="Tobari Y.N."/>
            <person name="Tomimura Y."/>
            <person name="Tsolas J.M."/>
            <person name="Valente V.L."/>
            <person name="Venter E."/>
            <person name="Venter J.C."/>
            <person name="Vicario S."/>
            <person name="Vieira F.G."/>
            <person name="Vilella A.J."/>
            <person name="Villasante A."/>
            <person name="Walenz B."/>
            <person name="Wang J."/>
            <person name="Wasserman M."/>
            <person name="Watts T."/>
            <person name="Wilson D."/>
            <person name="Wilson R.K."/>
            <person name="Wing R.A."/>
            <person name="Wolfner M.F."/>
            <person name="Wong A."/>
            <person name="Wong G.K."/>
            <person name="Wu C.I."/>
            <person name="Wu G."/>
            <person name="Yamamoto D."/>
            <person name="Yang H.P."/>
            <person name="Yang S.P."/>
            <person name="Yorke J.A."/>
            <person name="Yoshida K."/>
            <person name="Zdobnov E."/>
            <person name="Zhang P."/>
            <person name="Zhang Y."/>
            <person name="Zimin A.V."/>
            <person name="Baldwin J."/>
            <person name="Abdouelleil A."/>
            <person name="Abdulkadir J."/>
            <person name="Abebe A."/>
            <person name="Abera B."/>
            <person name="Abreu J."/>
            <person name="Acer S.C."/>
            <person name="Aftuck L."/>
            <person name="Alexander A."/>
            <person name="An P."/>
            <person name="Anderson E."/>
            <person name="Anderson S."/>
            <person name="Arachi H."/>
            <person name="Azer M."/>
            <person name="Bachantsang P."/>
            <person name="Barry A."/>
            <person name="Bayul T."/>
            <person name="Berlin A."/>
            <person name="Bessette D."/>
            <person name="Bloom T."/>
            <person name="Blye J."/>
            <person name="Boguslavskiy L."/>
            <person name="Bonnet C."/>
            <person name="Boukhgalter B."/>
            <person name="Bourzgui I."/>
            <person name="Brown A."/>
            <person name="Cahill P."/>
            <person name="Channer S."/>
            <person name="Cheshatsang Y."/>
            <person name="Chuda L."/>
            <person name="Citroen M."/>
            <person name="Collymore A."/>
            <person name="Cooke P."/>
            <person name="Costello M."/>
            <person name="D'Aco K."/>
            <person name="Daza R."/>
            <person name="De Haan G."/>
            <person name="DeGray S."/>
            <person name="DeMaso C."/>
            <person name="Dhargay N."/>
            <person name="Dooley K."/>
            <person name="Dooley E."/>
            <person name="Doricent M."/>
            <person name="Dorje P."/>
            <person name="Dorjee K."/>
            <person name="Dupes A."/>
            <person name="Elong R."/>
            <person name="Falk J."/>
            <person name="Farina A."/>
            <person name="Faro S."/>
            <person name="Ferguson D."/>
            <person name="Fisher S."/>
            <person name="Foley C.D."/>
            <person name="Franke A."/>
            <person name="Friedrich D."/>
            <person name="Gadbois L."/>
            <person name="Gearin G."/>
            <person name="Gearin C.R."/>
            <person name="Giannoukos G."/>
            <person name="Goode T."/>
            <person name="Graham J."/>
            <person name="Grandbois E."/>
            <person name="Grewal S."/>
            <person name="Gyaltsen K."/>
            <person name="Hafez N."/>
            <person name="Hagos B."/>
            <person name="Hall J."/>
            <person name="Henson C."/>
            <person name="Hollinger A."/>
            <person name="Honan T."/>
            <person name="Huard M.D."/>
            <person name="Hughes L."/>
            <person name="Hurhula B."/>
            <person name="Husby M.E."/>
            <person name="Kamat A."/>
            <person name="Kanga B."/>
            <person name="Kashin S."/>
            <person name="Khazanovich D."/>
            <person name="Kisner P."/>
            <person name="Lance K."/>
            <person name="Lara M."/>
            <person name="Lee W."/>
            <person name="Lennon N."/>
            <person name="Letendre F."/>
            <person name="LeVine R."/>
            <person name="Lipovsky A."/>
            <person name="Liu X."/>
            <person name="Liu J."/>
            <person name="Liu S."/>
            <person name="Lokyitsang T."/>
            <person name="Lokyitsang Y."/>
            <person name="Lubonja R."/>
            <person name="Lui A."/>
            <person name="MacDonald P."/>
            <person name="Magnisalis V."/>
            <person name="Maru K."/>
            <person name="Matthews C."/>
            <person name="McCusker W."/>
            <person name="McDonough S."/>
            <person name="Mehta T."/>
            <person name="Meldrim J."/>
            <person name="Meneus L."/>
            <person name="Mihai O."/>
            <person name="Mihalev A."/>
            <person name="Mihova T."/>
            <person name="Mittelman R."/>
            <person name="Mlenga V."/>
            <person name="Montmayeur A."/>
            <person name="Mulrain L."/>
            <person name="Navidi A."/>
            <person name="Naylor J."/>
            <person name="Negash T."/>
            <person name="Nguyen T."/>
            <person name="Nguyen N."/>
            <person name="Nicol R."/>
            <person name="Norbu C."/>
            <person name="Norbu N."/>
            <person name="Novod N."/>
            <person name="O'Neill B."/>
            <person name="Osman S."/>
            <person name="Markiewicz E."/>
            <person name="Oyono O.L."/>
            <person name="Patti C."/>
            <person name="Phunkhang P."/>
            <person name="Pierre F."/>
            <person name="Priest M."/>
            <person name="Raghuraman S."/>
            <person name="Rege F."/>
            <person name="Reyes R."/>
            <person name="Rise C."/>
            <person name="Rogov P."/>
            <person name="Ross K."/>
            <person name="Ryan E."/>
            <person name="Settipalli S."/>
            <person name="Shea T."/>
            <person name="Sherpa N."/>
            <person name="Shi L."/>
            <person name="Shih D."/>
            <person name="Sparrow T."/>
            <person name="Spaulding J."/>
            <person name="Stalker J."/>
            <person name="Stange-Thomann N."/>
            <person name="Stavropoulos S."/>
            <person name="Stone C."/>
            <person name="Strader C."/>
            <person name="Tesfaye S."/>
            <person name="Thomson T."/>
            <person name="Thoulutsang Y."/>
            <person name="Thoulutsang D."/>
            <person name="Topham K."/>
            <person name="Topping I."/>
            <person name="Tsamla T."/>
            <person name="Vassiliev H."/>
            <person name="Vo A."/>
            <person name="Wangchuk T."/>
            <person name="Wangdi T."/>
            <person name="Weiand M."/>
            <person name="Wilkinson J."/>
            <person name="Wilson A."/>
            <person name="Yadav S."/>
            <person name="Young G."/>
            <person name="Yu Q."/>
            <person name="Zembek L."/>
            <person name="Zhong D."/>
            <person name="Zimmer A."/>
            <person name="Zwirko Z."/>
            <person name="Jaffe D.B."/>
            <person name="Alvarez P."/>
            <person name="Brockman W."/>
            <person name="Butler J."/>
            <person name="Chin C."/>
            <person name="Gnerre S."/>
            <person name="Grabherr M."/>
            <person name="Kleber M."/>
            <person name="Mauceli E."/>
            <person name="MacCallum I."/>
        </authorList>
    </citation>
    <scope>NUCLEOTIDE SEQUENCE [LARGE SCALE GENOMIC DNA]</scope>
    <source>
        <strain evidence="4">Tucson 15287-2541.00</strain>
    </source>
</reference>
<accession>B4J4U8</accession>
<dbReference type="AlphaFoldDB" id="B4J4U8"/>
<keyword evidence="4" id="KW-1185">Reference proteome</keyword>
<feature type="compositionally biased region" description="Basic and acidic residues" evidence="1">
    <location>
        <begin position="80"/>
        <end position="99"/>
    </location>
</feature>
<keyword evidence="2" id="KW-0812">Transmembrane</keyword>
<gene>
    <name evidence="3" type="primary">Dgri\GH20901</name>
    <name evidence="3" type="ORF">Dgri_GH20901</name>
</gene>
<feature type="compositionally biased region" description="Polar residues" evidence="1">
    <location>
        <begin position="272"/>
        <end position="287"/>
    </location>
</feature>
<feature type="compositionally biased region" description="Polar residues" evidence="1">
    <location>
        <begin position="221"/>
        <end position="231"/>
    </location>
</feature>
<dbReference type="PhylomeDB" id="B4J4U8"/>
<evidence type="ECO:0000313" key="4">
    <source>
        <dbReference type="Proteomes" id="UP000001070"/>
    </source>
</evidence>
<dbReference type="HOGENOM" id="CLU_024895_0_0_1"/>
<organism evidence="4">
    <name type="scientific">Drosophila grimshawi</name>
    <name type="common">Hawaiian fruit fly</name>
    <name type="synonym">Idiomyia grimshawi</name>
    <dbReference type="NCBI Taxonomy" id="7222"/>
    <lineage>
        <taxon>Eukaryota</taxon>
        <taxon>Metazoa</taxon>
        <taxon>Ecdysozoa</taxon>
        <taxon>Arthropoda</taxon>
        <taxon>Hexapoda</taxon>
        <taxon>Insecta</taxon>
        <taxon>Pterygota</taxon>
        <taxon>Neoptera</taxon>
        <taxon>Endopterygota</taxon>
        <taxon>Diptera</taxon>
        <taxon>Brachycera</taxon>
        <taxon>Muscomorpha</taxon>
        <taxon>Ephydroidea</taxon>
        <taxon>Drosophilidae</taxon>
        <taxon>Drosophila</taxon>
        <taxon>Hawaiian Drosophila</taxon>
    </lineage>
</organism>
<dbReference type="GO" id="GO:0042052">
    <property type="term" value="P:rhabdomere development"/>
    <property type="evidence" value="ECO:0007669"/>
    <property type="project" value="EnsemblMetazoa"/>
</dbReference>
<keyword evidence="2" id="KW-1133">Transmembrane helix</keyword>
<feature type="compositionally biased region" description="Basic and acidic residues" evidence="1">
    <location>
        <begin position="165"/>
        <end position="200"/>
    </location>
</feature>
<proteinExistence type="predicted"/>
<feature type="compositionally biased region" description="Low complexity" evidence="1">
    <location>
        <begin position="152"/>
        <end position="162"/>
    </location>
</feature>
<feature type="compositionally biased region" description="Basic and acidic residues" evidence="1">
    <location>
        <begin position="288"/>
        <end position="297"/>
    </location>
</feature>
<feature type="compositionally biased region" description="Acidic residues" evidence="1">
    <location>
        <begin position="139"/>
        <end position="148"/>
    </location>
</feature>
<feature type="transmembrane region" description="Helical" evidence="2">
    <location>
        <begin position="37"/>
        <end position="60"/>
    </location>
</feature>
<dbReference type="OrthoDB" id="8188647at2759"/>
<dbReference type="PANTHER" id="PTHR11238">
    <property type="entry name" value="PROMININ ISOFORM D-RELATED"/>
    <property type="match status" value="1"/>
</dbReference>
<name>B4J4U8_DROGR</name>
<feature type="compositionally biased region" description="Basic and acidic residues" evidence="1">
    <location>
        <begin position="109"/>
        <end position="118"/>
    </location>
</feature>
<dbReference type="InParanoid" id="B4J4U8"/>
<dbReference type="GO" id="GO:0035996">
    <property type="term" value="C:rhabdomere microvillus"/>
    <property type="evidence" value="ECO:0007669"/>
    <property type="project" value="EnsemblMetazoa"/>
</dbReference>
<evidence type="ECO:0000313" key="3">
    <source>
        <dbReference type="EMBL" id="EDW00644.1"/>
    </source>
</evidence>
<feature type="region of interest" description="Disordered" evidence="1">
    <location>
        <begin position="70"/>
        <end position="321"/>
    </location>
</feature>
<feature type="compositionally biased region" description="Pro residues" evidence="1">
    <location>
        <begin position="407"/>
        <end position="417"/>
    </location>
</feature>
<dbReference type="Proteomes" id="UP000001070">
    <property type="component" value="Unassembled WGS sequence"/>
</dbReference>
<feature type="compositionally biased region" description="Polar residues" evidence="1">
    <location>
        <begin position="203"/>
        <end position="213"/>
    </location>
</feature>
<dbReference type="eggNOG" id="KOG4331">
    <property type="taxonomic scope" value="Eukaryota"/>
</dbReference>
<protein>
    <submittedName>
        <fullName evidence="3">GH20901</fullName>
    </submittedName>
</protein>
<evidence type="ECO:0000256" key="1">
    <source>
        <dbReference type="SAM" id="MobiDB-lite"/>
    </source>
</evidence>
<dbReference type="PANTHER" id="PTHR11238:SF9">
    <property type="entry name" value="PROMININ, ISOFORM D"/>
    <property type="match status" value="1"/>
</dbReference>
<evidence type="ECO:0000256" key="2">
    <source>
        <dbReference type="SAM" id="Phobius"/>
    </source>
</evidence>
<dbReference type="EMBL" id="CH916367">
    <property type="protein sequence ID" value="EDW00644.1"/>
    <property type="molecule type" value="Genomic_DNA"/>
</dbReference>
<keyword evidence="2" id="KW-0472">Membrane</keyword>
<feature type="region of interest" description="Disordered" evidence="1">
    <location>
        <begin position="394"/>
        <end position="427"/>
    </location>
</feature>
<feature type="compositionally biased region" description="Polar residues" evidence="1">
    <location>
        <begin position="240"/>
        <end position="250"/>
    </location>
</feature>